<comment type="caution">
    <text evidence="5">The sequence shown here is derived from an EMBL/GenBank/DDBJ whole genome shotgun (WGS) entry which is preliminary data.</text>
</comment>
<protein>
    <submittedName>
        <fullName evidence="5">Mandelate racemase/muconate lactonizing enzyme family protein</fullName>
    </submittedName>
</protein>
<comment type="cofactor">
    <cofactor evidence="1">
        <name>Mg(2+)</name>
        <dbReference type="ChEBI" id="CHEBI:18420"/>
    </cofactor>
</comment>
<evidence type="ECO:0000256" key="3">
    <source>
        <dbReference type="ARBA" id="ARBA00022842"/>
    </source>
</evidence>
<keyword evidence="3" id="KW-0460">Magnesium</keyword>
<dbReference type="Pfam" id="PF13378">
    <property type="entry name" value="MR_MLE_C"/>
    <property type="match status" value="1"/>
</dbReference>
<dbReference type="SUPFAM" id="SSF51604">
    <property type="entry name" value="Enolase C-terminal domain-like"/>
    <property type="match status" value="1"/>
</dbReference>
<dbReference type="InterPro" id="IPR046945">
    <property type="entry name" value="RHMD-like"/>
</dbReference>
<keyword evidence="6" id="KW-1185">Reference proteome</keyword>
<dbReference type="SUPFAM" id="SSF54826">
    <property type="entry name" value="Enolase N-terminal domain-like"/>
    <property type="match status" value="1"/>
</dbReference>
<keyword evidence="2" id="KW-0479">Metal-binding</keyword>
<organism evidence="5 6">
    <name type="scientific">Larkinella bovis</name>
    <dbReference type="NCBI Taxonomy" id="683041"/>
    <lineage>
        <taxon>Bacteria</taxon>
        <taxon>Pseudomonadati</taxon>
        <taxon>Bacteroidota</taxon>
        <taxon>Cytophagia</taxon>
        <taxon>Cytophagales</taxon>
        <taxon>Spirosomataceae</taxon>
        <taxon>Larkinella</taxon>
    </lineage>
</organism>
<proteinExistence type="predicted"/>
<dbReference type="InterPro" id="IPR013342">
    <property type="entry name" value="Mandelate_racemase_C"/>
</dbReference>
<dbReference type="Gene3D" id="3.30.390.10">
    <property type="entry name" value="Enolase-like, N-terminal domain"/>
    <property type="match status" value="1"/>
</dbReference>
<evidence type="ECO:0000256" key="1">
    <source>
        <dbReference type="ARBA" id="ARBA00001946"/>
    </source>
</evidence>
<evidence type="ECO:0000313" key="5">
    <source>
        <dbReference type="EMBL" id="MFC5411926.1"/>
    </source>
</evidence>
<dbReference type="RefSeq" id="WP_379848927.1">
    <property type="nucleotide sequence ID" value="NZ_JBHSMA010000009.1"/>
</dbReference>
<evidence type="ECO:0000313" key="6">
    <source>
        <dbReference type="Proteomes" id="UP001596106"/>
    </source>
</evidence>
<dbReference type="CDD" id="cd03316">
    <property type="entry name" value="MR_like"/>
    <property type="match status" value="1"/>
</dbReference>
<dbReference type="PANTHER" id="PTHR13794">
    <property type="entry name" value="ENOLASE SUPERFAMILY, MANDELATE RACEMASE"/>
    <property type="match status" value="1"/>
</dbReference>
<name>A0ABW0IES9_9BACT</name>
<sequence length="431" mass="47589">MKTNRRTFISSAVAGGLGAVSLPAWGATRQLSGSMPASLESRYDKLDEVLKKPVFRKELFASPVMLESIELLRDRNNFLVRVRSKEGAEGLAAGHGTQNSKSWPAFEGIRNRFMGKDLRNLDALIPGDSGKSGGIPFNAQVAVLEFAMLDMMGNLIKKPVGELIGKIVNPMISVYQGSRVVELRQLPPEESLEIVKKDLLESKAKAVKMRAGGGGILDGDNAPGRTEKLLKMARETFGDNMVLGCDGNGNYTRKGGIRIGKVLEEYNYQWWEEMVPFGQYDDLKHVKDNLKIPISTGESESHISTFRWLIANDACDIVQPDQLYFGGMIRSMKVARMAEAFGKTIVPHITQYGLGYLYMLHFISACPNAGKYQEFDLFSTRDANGNQIPIVYKSGDPITSYDGVLKVPTGSGLGIVIDPDYIKKHKVVNDW</sequence>
<dbReference type="Proteomes" id="UP001596106">
    <property type="component" value="Unassembled WGS sequence"/>
</dbReference>
<dbReference type="InterPro" id="IPR029065">
    <property type="entry name" value="Enolase_C-like"/>
</dbReference>
<dbReference type="InterPro" id="IPR029017">
    <property type="entry name" value="Enolase-like_N"/>
</dbReference>
<gene>
    <name evidence="5" type="ORF">ACFPMF_21560</name>
</gene>
<reference evidence="6" key="1">
    <citation type="journal article" date="2019" name="Int. J. Syst. Evol. Microbiol.">
        <title>The Global Catalogue of Microorganisms (GCM) 10K type strain sequencing project: providing services to taxonomists for standard genome sequencing and annotation.</title>
        <authorList>
            <consortium name="The Broad Institute Genomics Platform"/>
            <consortium name="The Broad Institute Genome Sequencing Center for Infectious Disease"/>
            <person name="Wu L."/>
            <person name="Ma J."/>
        </authorList>
    </citation>
    <scope>NUCLEOTIDE SEQUENCE [LARGE SCALE GENOMIC DNA]</scope>
    <source>
        <strain evidence="6">CCUG 55250</strain>
    </source>
</reference>
<dbReference type="SMART" id="SM00922">
    <property type="entry name" value="MR_MLE"/>
    <property type="match status" value="1"/>
</dbReference>
<dbReference type="PANTHER" id="PTHR13794:SF58">
    <property type="entry name" value="MITOCHONDRIAL ENOLASE SUPERFAMILY MEMBER 1"/>
    <property type="match status" value="1"/>
</dbReference>
<dbReference type="EMBL" id="JBHSMA010000009">
    <property type="protein sequence ID" value="MFC5411926.1"/>
    <property type="molecule type" value="Genomic_DNA"/>
</dbReference>
<evidence type="ECO:0000256" key="2">
    <source>
        <dbReference type="ARBA" id="ARBA00022723"/>
    </source>
</evidence>
<dbReference type="InterPro" id="IPR036849">
    <property type="entry name" value="Enolase-like_C_sf"/>
</dbReference>
<feature type="domain" description="Mandelate racemase/muconate lactonizing enzyme C-terminal" evidence="4">
    <location>
        <begin position="188"/>
        <end position="293"/>
    </location>
</feature>
<evidence type="ECO:0000259" key="4">
    <source>
        <dbReference type="SMART" id="SM00922"/>
    </source>
</evidence>
<accession>A0ABW0IES9</accession>
<dbReference type="Gene3D" id="3.20.20.120">
    <property type="entry name" value="Enolase-like C-terminal domain"/>
    <property type="match status" value="1"/>
</dbReference>
<dbReference type="SFLD" id="SFLDS00001">
    <property type="entry name" value="Enolase"/>
    <property type="match status" value="1"/>
</dbReference>